<feature type="region of interest" description="Disordered" evidence="1">
    <location>
        <begin position="1"/>
        <end position="23"/>
    </location>
</feature>
<dbReference type="AlphaFoldDB" id="A0A0E9U287"/>
<evidence type="ECO:0000256" key="1">
    <source>
        <dbReference type="SAM" id="MobiDB-lite"/>
    </source>
</evidence>
<sequence>MELRGRKGKSEHCTVTTTLPKPL</sequence>
<organism evidence="2">
    <name type="scientific">Anguilla anguilla</name>
    <name type="common">European freshwater eel</name>
    <name type="synonym">Muraena anguilla</name>
    <dbReference type="NCBI Taxonomy" id="7936"/>
    <lineage>
        <taxon>Eukaryota</taxon>
        <taxon>Metazoa</taxon>
        <taxon>Chordata</taxon>
        <taxon>Craniata</taxon>
        <taxon>Vertebrata</taxon>
        <taxon>Euteleostomi</taxon>
        <taxon>Actinopterygii</taxon>
        <taxon>Neopterygii</taxon>
        <taxon>Teleostei</taxon>
        <taxon>Anguilliformes</taxon>
        <taxon>Anguillidae</taxon>
        <taxon>Anguilla</taxon>
    </lineage>
</organism>
<feature type="compositionally biased region" description="Basic and acidic residues" evidence="1">
    <location>
        <begin position="1"/>
        <end position="12"/>
    </location>
</feature>
<reference evidence="2" key="2">
    <citation type="journal article" date="2015" name="Fish Shellfish Immunol.">
        <title>Early steps in the European eel (Anguilla anguilla)-Vibrio vulnificus interaction in the gills: Role of the RtxA13 toxin.</title>
        <authorList>
            <person name="Callol A."/>
            <person name="Pajuelo D."/>
            <person name="Ebbesson L."/>
            <person name="Teles M."/>
            <person name="MacKenzie S."/>
            <person name="Amaro C."/>
        </authorList>
    </citation>
    <scope>NUCLEOTIDE SEQUENCE</scope>
</reference>
<reference evidence="2" key="1">
    <citation type="submission" date="2014-11" db="EMBL/GenBank/DDBJ databases">
        <authorList>
            <person name="Amaro Gonzalez C."/>
        </authorList>
    </citation>
    <scope>NUCLEOTIDE SEQUENCE</scope>
</reference>
<protein>
    <submittedName>
        <fullName evidence="2">Uncharacterized protein</fullName>
    </submittedName>
</protein>
<evidence type="ECO:0000313" key="2">
    <source>
        <dbReference type="EMBL" id="JAH60024.1"/>
    </source>
</evidence>
<accession>A0A0E9U287</accession>
<dbReference type="EMBL" id="GBXM01048553">
    <property type="protein sequence ID" value="JAH60024.1"/>
    <property type="molecule type" value="Transcribed_RNA"/>
</dbReference>
<name>A0A0E9U287_ANGAN</name>
<feature type="compositionally biased region" description="Polar residues" evidence="1">
    <location>
        <begin position="13"/>
        <end position="23"/>
    </location>
</feature>
<proteinExistence type="predicted"/>